<dbReference type="InterPro" id="IPR001867">
    <property type="entry name" value="OmpR/PhoB-type_DNA-bd"/>
</dbReference>
<keyword evidence="5" id="KW-1185">Reference proteome</keyword>
<dbReference type="Gene3D" id="1.10.10.10">
    <property type="entry name" value="Winged helix-like DNA-binding domain superfamily/Winged helix DNA-binding domain"/>
    <property type="match status" value="1"/>
</dbReference>
<dbReference type="Pfam" id="PF13401">
    <property type="entry name" value="AAA_22"/>
    <property type="match status" value="1"/>
</dbReference>
<dbReference type="Pfam" id="PF00486">
    <property type="entry name" value="Trans_reg_C"/>
    <property type="match status" value="1"/>
</dbReference>
<feature type="domain" description="OmpR/PhoB-type" evidence="3">
    <location>
        <begin position="1"/>
        <end position="82"/>
    </location>
</feature>
<dbReference type="InterPro" id="IPR011990">
    <property type="entry name" value="TPR-like_helical_dom_sf"/>
</dbReference>
<keyword evidence="1 2" id="KW-0238">DNA-binding</keyword>
<evidence type="ECO:0000259" key="3">
    <source>
        <dbReference type="PROSITE" id="PS51755"/>
    </source>
</evidence>
<name>A0A9N8X1X7_9BURK</name>
<dbReference type="InterPro" id="IPR049945">
    <property type="entry name" value="AAA_22"/>
</dbReference>
<dbReference type="EMBL" id="CAJQZC010000004">
    <property type="protein sequence ID" value="CAG4897341.1"/>
    <property type="molecule type" value="Genomic_DNA"/>
</dbReference>
<dbReference type="PANTHER" id="PTHR47691:SF3">
    <property type="entry name" value="HTH-TYPE TRANSCRIPTIONAL REGULATOR RV0890C-RELATED"/>
    <property type="match status" value="1"/>
</dbReference>
<evidence type="ECO:0000256" key="2">
    <source>
        <dbReference type="PROSITE-ProRule" id="PRU01091"/>
    </source>
</evidence>
<dbReference type="GO" id="GO:0016887">
    <property type="term" value="F:ATP hydrolysis activity"/>
    <property type="evidence" value="ECO:0007669"/>
    <property type="project" value="InterPro"/>
</dbReference>
<organism evidence="4 5">
    <name type="scientific">Paraburkholderia saeva</name>
    <dbReference type="NCBI Taxonomy" id="2777537"/>
    <lineage>
        <taxon>Bacteria</taxon>
        <taxon>Pseudomonadati</taxon>
        <taxon>Pseudomonadota</taxon>
        <taxon>Betaproteobacteria</taxon>
        <taxon>Burkholderiales</taxon>
        <taxon>Burkholderiaceae</taxon>
        <taxon>Paraburkholderia</taxon>
    </lineage>
</organism>
<dbReference type="GO" id="GO:0006355">
    <property type="term" value="P:regulation of DNA-templated transcription"/>
    <property type="evidence" value="ECO:0007669"/>
    <property type="project" value="InterPro"/>
</dbReference>
<evidence type="ECO:0000313" key="4">
    <source>
        <dbReference type="EMBL" id="CAG4897341.1"/>
    </source>
</evidence>
<dbReference type="SUPFAM" id="SSF52540">
    <property type="entry name" value="P-loop containing nucleoside triphosphate hydrolases"/>
    <property type="match status" value="1"/>
</dbReference>
<dbReference type="InterPro" id="IPR036388">
    <property type="entry name" value="WH-like_DNA-bd_sf"/>
</dbReference>
<protein>
    <recommendedName>
        <fullName evidence="3">OmpR/PhoB-type domain-containing protein</fullName>
    </recommendedName>
</protein>
<proteinExistence type="predicted"/>
<sequence length="975" mass="106038">MRSLRSSAGVVRIGTRAFDILERLAVAHGDVVTKEELMQHVWPHSIVEESNLAVHLSALRKILGDARHLIVTVPGRGYRLLGAVSLDDSQTGASGDAEVIESGRPGRNARGALPDGKRVLFGRETALAEIGGLIGVEPLVTLIGAGGIGKTSLAVETARTLGARFRDGVACVELAGHTDRTTILNAVAEAFGVTYPGGVVTPARIAASAAGKSCLLVLDNAEHVIELAAELVDVLTATCRDVSILVTSREPLRVRNEYLYRVLPLDVPAPEAESQNVLAHPAVKLFFARARALEPRLGQDSQSIALVGDICRRLDGLPLAIELAAASAATLGIAALVSRLDDRLQLLTAGHRNAEPRHQTLRATFEWSYALLDARGQAMFRRLGVFVGSFELEGCLDVISDMPFTRAAAIDAVQDLINKSLVAVEFDGAASRFRLMESSRAFAWAKLVEEGEAHSAAARHIDYLRARFRHMYQDEAPRSEAERGVIRRHLHEARAALQRAFSQDGDPACGVELTSWMVEALFEFSLVEECFNRASLALDELQRMSQAQRERIGEECRLRLLCAVASTRIYTRGPVSRSEALWTDALELATRLGHREYRERAIWGIWNTKIASSHITESYRYATQFNALVEHAGSAQSRSLATQMVAVSLHCLGEHTKASVLLASTLSLDPSDTLPEKRQRYRVAPDVSGQGTLARIYWLQGRPAEAQALVELTLERVQQNAREPSFSHVLATTAVPLALWSGHLARAGELLALLRKQADRNGFELWLEYCRALEGHLQVLSGHPERGLALLDSALGALAGRGFRRVVTPLVCAQAEALARVGLTARAKHVLDRTIAQCSETGEQLFLAEVWRTKGLVDWLTARDETHAEAIERLHASAAHCMMNAHRIAMTQGARMYQLRAALTLAQISRDTHAAGGALELLRAACAGIADRSCTSDIDDAWALLEAASLPARTTPAELSQAARPSYSPLSLVSR</sequence>
<evidence type="ECO:0000313" key="5">
    <source>
        <dbReference type="Proteomes" id="UP000789704"/>
    </source>
</evidence>
<dbReference type="Gene3D" id="1.25.40.10">
    <property type="entry name" value="Tetratricopeptide repeat domain"/>
    <property type="match status" value="1"/>
</dbReference>
<dbReference type="CDD" id="cd00383">
    <property type="entry name" value="trans_reg_C"/>
    <property type="match status" value="1"/>
</dbReference>
<dbReference type="Gene3D" id="3.40.50.300">
    <property type="entry name" value="P-loop containing nucleotide triphosphate hydrolases"/>
    <property type="match status" value="1"/>
</dbReference>
<dbReference type="RefSeq" id="WP_228876828.1">
    <property type="nucleotide sequence ID" value="NZ_CAJQZC010000004.1"/>
</dbReference>
<reference evidence="4" key="1">
    <citation type="submission" date="2021-04" db="EMBL/GenBank/DDBJ databases">
        <authorList>
            <person name="Vanwijnsberghe S."/>
        </authorList>
    </citation>
    <scope>NUCLEOTIDE SEQUENCE</scope>
    <source>
        <strain evidence="4">LMG 31841</strain>
    </source>
</reference>
<dbReference type="PANTHER" id="PTHR47691">
    <property type="entry name" value="REGULATOR-RELATED"/>
    <property type="match status" value="1"/>
</dbReference>
<dbReference type="SMART" id="SM00862">
    <property type="entry name" value="Trans_reg_C"/>
    <property type="match status" value="1"/>
</dbReference>
<dbReference type="InterPro" id="IPR016032">
    <property type="entry name" value="Sig_transdc_resp-reg_C-effctor"/>
</dbReference>
<gene>
    <name evidence="4" type="ORF">LMG31841_02454</name>
</gene>
<accession>A0A9N8X1X7</accession>
<dbReference type="SUPFAM" id="SSF46894">
    <property type="entry name" value="C-terminal effector domain of the bipartite response regulators"/>
    <property type="match status" value="1"/>
</dbReference>
<dbReference type="InterPro" id="IPR027417">
    <property type="entry name" value="P-loop_NTPase"/>
</dbReference>
<comment type="caution">
    <text evidence="4">The sequence shown here is derived from an EMBL/GenBank/DDBJ whole genome shotgun (WGS) entry which is preliminary data.</text>
</comment>
<evidence type="ECO:0000256" key="1">
    <source>
        <dbReference type="ARBA" id="ARBA00023125"/>
    </source>
</evidence>
<dbReference type="GO" id="GO:0000160">
    <property type="term" value="P:phosphorelay signal transduction system"/>
    <property type="evidence" value="ECO:0007669"/>
    <property type="project" value="InterPro"/>
</dbReference>
<dbReference type="PRINTS" id="PR00364">
    <property type="entry name" value="DISEASERSIST"/>
</dbReference>
<dbReference type="PROSITE" id="PS51755">
    <property type="entry name" value="OMPR_PHOB"/>
    <property type="match status" value="1"/>
</dbReference>
<dbReference type="Proteomes" id="UP000789704">
    <property type="component" value="Unassembled WGS sequence"/>
</dbReference>
<dbReference type="GO" id="GO:0003677">
    <property type="term" value="F:DNA binding"/>
    <property type="evidence" value="ECO:0007669"/>
    <property type="project" value="UniProtKB-UniRule"/>
</dbReference>
<dbReference type="AlphaFoldDB" id="A0A9N8X1X7"/>
<feature type="DNA-binding region" description="OmpR/PhoB-type" evidence="2">
    <location>
        <begin position="1"/>
        <end position="82"/>
    </location>
</feature>